<evidence type="ECO:0000256" key="11">
    <source>
        <dbReference type="RuleBase" id="RU364149"/>
    </source>
</evidence>
<evidence type="ECO:0000256" key="10">
    <source>
        <dbReference type="ARBA" id="ARBA00032015"/>
    </source>
</evidence>
<feature type="domain" description="Mediator complex subunit 16 C-terminal" evidence="14">
    <location>
        <begin position="732"/>
        <end position="798"/>
    </location>
</feature>
<feature type="domain" description="Mediator of RNA polymerase II transcription subunit 16 central helical bridge" evidence="13">
    <location>
        <begin position="446"/>
        <end position="634"/>
    </location>
</feature>
<evidence type="ECO:0000313" key="15">
    <source>
        <dbReference type="Proteomes" id="UP000695007"/>
    </source>
</evidence>
<dbReference type="Pfam" id="PF20719">
    <property type="entry name" value="Med16_C"/>
    <property type="match status" value="1"/>
</dbReference>
<dbReference type="Proteomes" id="UP000695007">
    <property type="component" value="Unplaced"/>
</dbReference>
<dbReference type="CTD" id="10025"/>
<evidence type="ECO:0000259" key="13">
    <source>
        <dbReference type="Pfam" id="PF20718"/>
    </source>
</evidence>
<evidence type="ECO:0000256" key="8">
    <source>
        <dbReference type="ARBA" id="ARBA00023163"/>
    </source>
</evidence>
<gene>
    <name evidence="16" type="primary">LOC105359867</name>
    <name evidence="11" type="synonym">MED16</name>
</gene>
<dbReference type="GO" id="GO:0045893">
    <property type="term" value="P:positive regulation of DNA-templated transcription"/>
    <property type="evidence" value="ECO:0007669"/>
    <property type="project" value="TreeGrafter"/>
</dbReference>
<evidence type="ECO:0000256" key="3">
    <source>
        <dbReference type="ARBA" id="ARBA00019614"/>
    </source>
</evidence>
<evidence type="ECO:0000256" key="5">
    <source>
        <dbReference type="ARBA" id="ARBA00022737"/>
    </source>
</evidence>
<keyword evidence="7 11" id="KW-0010">Activator</keyword>
<accession>A0AAJ6VMC8</accession>
<keyword evidence="15" id="KW-1185">Reference proteome</keyword>
<dbReference type="GO" id="GO:0016592">
    <property type="term" value="C:mediator complex"/>
    <property type="evidence" value="ECO:0007669"/>
    <property type="project" value="InterPro"/>
</dbReference>
<keyword evidence="5" id="KW-0677">Repeat</keyword>
<organism evidence="15 16">
    <name type="scientific">Ceratosolen solmsi marchali</name>
    <dbReference type="NCBI Taxonomy" id="326594"/>
    <lineage>
        <taxon>Eukaryota</taxon>
        <taxon>Metazoa</taxon>
        <taxon>Ecdysozoa</taxon>
        <taxon>Arthropoda</taxon>
        <taxon>Hexapoda</taxon>
        <taxon>Insecta</taxon>
        <taxon>Pterygota</taxon>
        <taxon>Neoptera</taxon>
        <taxon>Endopterygota</taxon>
        <taxon>Hymenoptera</taxon>
        <taxon>Apocrita</taxon>
        <taxon>Proctotrupomorpha</taxon>
        <taxon>Chalcidoidea</taxon>
        <taxon>Agaonidae</taxon>
        <taxon>Agaoninae</taxon>
        <taxon>Ceratosolen</taxon>
    </lineage>
</organism>
<comment type="function">
    <text evidence="11">Component of the Mediator complex, a coactivator involved in the regulated transcription of nearly all RNA polymerase II-dependent genes. Mediator functions as a bridge to convey information from gene-specific regulatory proteins to the basal RNA polymerase II transcription machinery. Mediator is recruited to promoters by direct interactions with regulatory proteins and serves as a scaffold for the assembly of a functional preinitiation complex with RNA polymerase II and the general transcription factors.</text>
</comment>
<dbReference type="PANTHER" id="PTHR13224:SF6">
    <property type="entry name" value="MEDIATOR OF RNA POLYMERASE II TRANSCRIPTION SUBUNIT 16"/>
    <property type="match status" value="1"/>
</dbReference>
<feature type="domain" description="Mediator complex subunit Med16 N-terminal" evidence="12">
    <location>
        <begin position="119"/>
        <end position="385"/>
    </location>
</feature>
<evidence type="ECO:0000256" key="6">
    <source>
        <dbReference type="ARBA" id="ARBA00023015"/>
    </source>
</evidence>
<evidence type="ECO:0000256" key="9">
    <source>
        <dbReference type="ARBA" id="ARBA00023242"/>
    </source>
</evidence>
<dbReference type="GeneID" id="105359867"/>
<comment type="similarity">
    <text evidence="2 11">Belongs to the Mediator complex subunit 16 family.</text>
</comment>
<evidence type="ECO:0000256" key="7">
    <source>
        <dbReference type="ARBA" id="ARBA00023159"/>
    </source>
</evidence>
<comment type="subunit">
    <text evidence="11">Component of the Mediator complex.</text>
</comment>
<keyword evidence="6 11" id="KW-0805">Transcription regulation</keyword>
<dbReference type="KEGG" id="csol:105359867"/>
<dbReference type="RefSeq" id="XP_011494898.1">
    <property type="nucleotide sequence ID" value="XM_011496596.1"/>
</dbReference>
<protein>
    <recommendedName>
        <fullName evidence="3 11">Mediator of RNA polymerase II transcription subunit 16</fullName>
    </recommendedName>
    <alternativeName>
        <fullName evidence="10 11">Mediator complex subunit 16</fullName>
    </alternativeName>
</protein>
<name>A0AAJ6VMC8_9HYME</name>
<evidence type="ECO:0000256" key="1">
    <source>
        <dbReference type="ARBA" id="ARBA00004123"/>
    </source>
</evidence>
<dbReference type="InterPro" id="IPR021665">
    <property type="entry name" value="Mediator_Med16_N"/>
</dbReference>
<dbReference type="AlphaFoldDB" id="A0AAJ6VMC8"/>
<dbReference type="Pfam" id="PF20718">
    <property type="entry name" value="Med16_bridge"/>
    <property type="match status" value="1"/>
</dbReference>
<evidence type="ECO:0000256" key="4">
    <source>
        <dbReference type="ARBA" id="ARBA00022574"/>
    </source>
</evidence>
<dbReference type="SUPFAM" id="SSF101898">
    <property type="entry name" value="NHL repeat"/>
    <property type="match status" value="1"/>
</dbReference>
<dbReference type="PANTHER" id="PTHR13224">
    <property type="entry name" value="THYROID HORMONE RECEPTOR-ASSOCIATED PROTEIN-RELATED"/>
    <property type="match status" value="1"/>
</dbReference>
<dbReference type="InterPro" id="IPR048616">
    <property type="entry name" value="MED16_bridge"/>
</dbReference>
<dbReference type="InterPro" id="IPR048339">
    <property type="entry name" value="Mediator_Med16_C"/>
</dbReference>
<keyword evidence="8 11" id="KW-0804">Transcription</keyword>
<sequence length="805" mass="90801">MDLLYTVNRKRFSKATFNHESSYNQHSLCSLSSRNIAAFTASTELDDNNSKTWGCHIYVCDLNMPWHTYKILTNKDTITALKWDLPGEKLVIADSTGLIQLWTFKDNVLNDWIIIGTHYFPGEHLLEVAWFHNGKRTTLVAEKKDSTQYNEKFSHLPYAPSVKQFGGRAAQGVFTVSNTGLLGAVMITQDKQNPVCFATESIGSIRQRITAVDISYAKNGQFLVAVSSGNFALPIRCFRVSVRKIDERCNITSQALPSFFLHDGAPKDDSSNTIITHLKFAVSETGDSLIVAANNNGSGFIEVWELSEKIQPIHKLFQSKTCDPFKTVVWQHQALYRCHYSITAITSTKLSIVTPISYILVALSDSSIRCLSHDGLKEITVSSLNSSWRQDELINKYLKTSTLISHIDMSWLGCVFLLVDTHGVLYIYKLYLEGSLSLTLGYACTLLEYCLQTGLDWLDLILCLRSSMIEALCERFDASFNRQSLIVQQYHFMQFLCIKISLYRMLVSGQSKAADLSSLFMVHAIATTFKSLLRPSDTFHDKVAADRLPSVITDNIITDVDKVLLHIEPKEFTVEPITLQSLQQLIQWIANLALNLLIKLPEQRMQIKSSGYELIKDHKALNILRELLVIIRIWGLLRPSCLPVFLKSADNIDVLGLLFQLLSKLVQPNGEPQIDDQLMDDCCLIPNQIMIPQVHQANSITAIATPILFYQSFPLQLEYGTEPDLTFIPELNPVEGCMHNGQIVDIVRHVYLGKQPSFVKQCTRCGAKSQIQNTTRTAAIRAWEQRWAKGCPCGGTWRIHNVSQQ</sequence>
<comment type="subcellular location">
    <subcellularLocation>
        <location evidence="1 11">Nucleus</location>
    </subcellularLocation>
</comment>
<evidence type="ECO:0000259" key="14">
    <source>
        <dbReference type="Pfam" id="PF20719"/>
    </source>
</evidence>
<evidence type="ECO:0000259" key="12">
    <source>
        <dbReference type="Pfam" id="PF11635"/>
    </source>
</evidence>
<keyword evidence="9 11" id="KW-0539">Nucleus</keyword>
<dbReference type="Pfam" id="PF11635">
    <property type="entry name" value="Med16_N"/>
    <property type="match status" value="1"/>
</dbReference>
<keyword evidence="4" id="KW-0853">WD repeat</keyword>
<evidence type="ECO:0000256" key="2">
    <source>
        <dbReference type="ARBA" id="ARBA00006543"/>
    </source>
</evidence>
<proteinExistence type="inferred from homology"/>
<reference evidence="16" key="1">
    <citation type="submission" date="2025-08" db="UniProtKB">
        <authorList>
            <consortium name="RefSeq"/>
        </authorList>
    </citation>
    <scope>IDENTIFICATION</scope>
</reference>
<evidence type="ECO:0000313" key="16">
    <source>
        <dbReference type="RefSeq" id="XP_011494898.1"/>
    </source>
</evidence>
<dbReference type="InterPro" id="IPR048338">
    <property type="entry name" value="Mediator_Med16"/>
</dbReference>